<evidence type="ECO:0000259" key="2">
    <source>
        <dbReference type="Pfam" id="PF13588"/>
    </source>
</evidence>
<gene>
    <name evidence="4" type="ORF">Oscil6304_4963</name>
</gene>
<dbReference type="PANTHER" id="PTHR13696">
    <property type="entry name" value="P-LOOP CONTAINING NUCLEOSIDE TRIPHOSPHATE HYDROLASE"/>
    <property type="match status" value="1"/>
</dbReference>
<dbReference type="Gene3D" id="3.40.50.300">
    <property type="entry name" value="P-loop containing nucleotide triphosphate hydrolases"/>
    <property type="match status" value="1"/>
</dbReference>
<feature type="domain" description="AAA" evidence="3">
    <location>
        <begin position="208"/>
        <end position="387"/>
    </location>
</feature>
<reference evidence="4 5" key="1">
    <citation type="submission" date="2012-06" db="EMBL/GenBank/DDBJ databases">
        <title>Finished chromosome of genome of Oscillatoria acuminata PCC 6304.</title>
        <authorList>
            <consortium name="US DOE Joint Genome Institute"/>
            <person name="Gugger M."/>
            <person name="Coursin T."/>
            <person name="Rippka R."/>
            <person name="Tandeau De Marsac N."/>
            <person name="Huntemann M."/>
            <person name="Wei C.-L."/>
            <person name="Han J."/>
            <person name="Detter J.C."/>
            <person name="Han C."/>
            <person name="Tapia R."/>
            <person name="Davenport K."/>
            <person name="Daligault H."/>
            <person name="Erkkila T."/>
            <person name="Gu W."/>
            <person name="Munk A.C.C."/>
            <person name="Teshima H."/>
            <person name="Xu Y."/>
            <person name="Chain P."/>
            <person name="Chen A."/>
            <person name="Krypides N."/>
            <person name="Mavromatis K."/>
            <person name="Markowitz V."/>
            <person name="Szeto E."/>
            <person name="Ivanova N."/>
            <person name="Mikhailova N."/>
            <person name="Ovchinnikova G."/>
            <person name="Pagani I."/>
            <person name="Pati A."/>
            <person name="Goodwin L."/>
            <person name="Peters L."/>
            <person name="Pitluck S."/>
            <person name="Woyke T."/>
            <person name="Kerfeld C."/>
        </authorList>
    </citation>
    <scope>NUCLEOTIDE SEQUENCE [LARGE SCALE GENOMIC DNA]</scope>
    <source>
        <strain evidence="4 5">PCC 6304</strain>
    </source>
</reference>
<dbReference type="InterPro" id="IPR029464">
    <property type="entry name" value="HSDR_N"/>
</dbReference>
<feature type="domain" description="Type I restriction enzyme R protein N-terminal" evidence="2">
    <location>
        <begin position="19"/>
        <end position="111"/>
    </location>
</feature>
<dbReference type="PATRIC" id="fig|56110.3.peg.6054"/>
<feature type="compositionally biased region" description="Polar residues" evidence="1">
    <location>
        <begin position="144"/>
        <end position="156"/>
    </location>
</feature>
<dbReference type="Proteomes" id="UP000010367">
    <property type="component" value="Chromosome"/>
</dbReference>
<dbReference type="Pfam" id="PF13588">
    <property type="entry name" value="HSDR_N_2"/>
    <property type="match status" value="1"/>
</dbReference>
<accession>K9TNP1</accession>
<dbReference type="Pfam" id="PF13614">
    <property type="entry name" value="AAA_31"/>
    <property type="match status" value="1"/>
</dbReference>
<dbReference type="EMBL" id="CP003607">
    <property type="protein sequence ID" value="AFY84467.1"/>
    <property type="molecule type" value="Genomic_DNA"/>
</dbReference>
<evidence type="ECO:0000256" key="1">
    <source>
        <dbReference type="SAM" id="MobiDB-lite"/>
    </source>
</evidence>
<dbReference type="InterPro" id="IPR027417">
    <property type="entry name" value="P-loop_NTPase"/>
</dbReference>
<name>K9TNP1_9CYAN</name>
<protein>
    <submittedName>
        <fullName evidence="4">ATPase involved in chromosome partitioning</fullName>
    </submittedName>
</protein>
<dbReference type="AlphaFoldDB" id="K9TNP1"/>
<keyword evidence="5" id="KW-1185">Reference proteome</keyword>
<dbReference type="SUPFAM" id="SSF52540">
    <property type="entry name" value="P-loop containing nucleoside triphosphate hydrolases"/>
    <property type="match status" value="1"/>
</dbReference>
<sequence length="491" mass="55011">MSFHPDLCRNESEVESKLIVSYLLPALGYTPDSWHQEVAFISIRLGFIAFHTPAIPFVLHANSPMRVVIEAKSPKQNLDQNRRKLKRYLTKLKVKYGVLTNGKEMRIYERVGEEIELVFKCLGAEIEARIEEINALIGRDSSKPRQTLTLPATDSNFPPIREDSIPEQTSEDLPGSIPFPEELFPETPIDPKPVIEPNSNTKRKSPLKVIAVYHNKGGVGKTTVAVNLAAALRKRGKKVLLIDIDAQSNSTFATGLLKFIFEEDDDLRDNNVYHLLESGEFSFISDVARKSDCFNTPEIDVIPSHITLIEGQYKLNQIGASKTRLVTKLARVEKEYDFVIIDTPPSRDLYAEVALIAADHLIIPSDLKPFANQGLPSVTQFISQVDEFREMIGKKPLNILGVLPSKISPNPKFLQYTFPKQKGVISSRYDIPLMDTIIYERALLSQCTNHTSPLGEEIPEPKSILEYSPDSLSSGEFQSLALEVLTKIGIN</sequence>
<dbReference type="HOGENOM" id="CLU_579723_0_0_3"/>
<dbReference type="eggNOG" id="COG1192">
    <property type="taxonomic scope" value="Bacteria"/>
</dbReference>
<dbReference type="KEGG" id="oac:Oscil6304_4963"/>
<evidence type="ECO:0000313" key="4">
    <source>
        <dbReference type="EMBL" id="AFY84467.1"/>
    </source>
</evidence>
<dbReference type="OrthoDB" id="9815116at2"/>
<dbReference type="PANTHER" id="PTHR13696:SF96">
    <property type="entry name" value="COBQ_COBB_MIND_PARA NUCLEOTIDE BINDING DOMAIN-CONTAINING PROTEIN"/>
    <property type="match status" value="1"/>
</dbReference>
<dbReference type="InterPro" id="IPR050678">
    <property type="entry name" value="DNA_Partitioning_ATPase"/>
</dbReference>
<dbReference type="CDD" id="cd02042">
    <property type="entry name" value="ParAB_family"/>
    <property type="match status" value="1"/>
</dbReference>
<evidence type="ECO:0000313" key="5">
    <source>
        <dbReference type="Proteomes" id="UP000010367"/>
    </source>
</evidence>
<organism evidence="4 5">
    <name type="scientific">Oscillatoria acuminata PCC 6304</name>
    <dbReference type="NCBI Taxonomy" id="56110"/>
    <lineage>
        <taxon>Bacteria</taxon>
        <taxon>Bacillati</taxon>
        <taxon>Cyanobacteriota</taxon>
        <taxon>Cyanophyceae</taxon>
        <taxon>Oscillatoriophycideae</taxon>
        <taxon>Oscillatoriales</taxon>
        <taxon>Oscillatoriaceae</taxon>
        <taxon>Oscillatoria</taxon>
    </lineage>
</organism>
<feature type="region of interest" description="Disordered" evidence="1">
    <location>
        <begin position="144"/>
        <end position="172"/>
    </location>
</feature>
<evidence type="ECO:0000259" key="3">
    <source>
        <dbReference type="Pfam" id="PF13614"/>
    </source>
</evidence>
<dbReference type="InterPro" id="IPR025669">
    <property type="entry name" value="AAA_dom"/>
</dbReference>
<dbReference type="STRING" id="56110.Oscil6304_4963"/>
<proteinExistence type="predicted"/>
<dbReference type="RefSeq" id="WP_015151083.1">
    <property type="nucleotide sequence ID" value="NC_019693.1"/>
</dbReference>
<dbReference type="InParanoid" id="K9TNP1"/>